<protein>
    <submittedName>
        <fullName evidence="2">ROK family transcriptional regulator</fullName>
    </submittedName>
</protein>
<dbReference type="Gene3D" id="3.30.420.40">
    <property type="match status" value="2"/>
</dbReference>
<evidence type="ECO:0000313" key="2">
    <source>
        <dbReference type="EMBL" id="NKG20723.1"/>
    </source>
</evidence>
<reference evidence="2 3" key="1">
    <citation type="submission" date="2020-04" db="EMBL/GenBank/DDBJ databases">
        <title>Paeniglutamicibacter sp. ANT13_2, a novel actinomycete isolated from sediment in Antarctica.</title>
        <authorList>
            <person name="Sakdapetsiri C."/>
            <person name="Pinyakong O."/>
        </authorList>
    </citation>
    <scope>NUCLEOTIDE SEQUENCE [LARGE SCALE GENOMIC DNA]</scope>
    <source>
        <strain evidence="2 3">ANT13_2</strain>
    </source>
</reference>
<organism evidence="2 3">
    <name type="scientific">Paeniglutamicibacter terrestris</name>
    <dbReference type="NCBI Taxonomy" id="2723403"/>
    <lineage>
        <taxon>Bacteria</taxon>
        <taxon>Bacillati</taxon>
        <taxon>Actinomycetota</taxon>
        <taxon>Actinomycetes</taxon>
        <taxon>Micrococcales</taxon>
        <taxon>Micrococcaceae</taxon>
        <taxon>Paeniglutamicibacter</taxon>
    </lineage>
</organism>
<keyword evidence="3" id="KW-1185">Reference proteome</keyword>
<dbReference type="SUPFAM" id="SSF53067">
    <property type="entry name" value="Actin-like ATPase domain"/>
    <property type="match status" value="1"/>
</dbReference>
<accession>A0ABX1G3W2</accession>
<comment type="similarity">
    <text evidence="1">Belongs to the ROK (NagC/XylR) family.</text>
</comment>
<name>A0ABX1G3W2_9MICC</name>
<dbReference type="InterPro" id="IPR043129">
    <property type="entry name" value="ATPase_NBD"/>
</dbReference>
<dbReference type="InterPro" id="IPR036390">
    <property type="entry name" value="WH_DNA-bd_sf"/>
</dbReference>
<evidence type="ECO:0000256" key="1">
    <source>
        <dbReference type="ARBA" id="ARBA00006479"/>
    </source>
</evidence>
<dbReference type="Proteomes" id="UP000746595">
    <property type="component" value="Unassembled WGS sequence"/>
</dbReference>
<dbReference type="EMBL" id="JAAWVT010000003">
    <property type="protein sequence ID" value="NKG20723.1"/>
    <property type="molecule type" value="Genomic_DNA"/>
</dbReference>
<dbReference type="PANTHER" id="PTHR18964">
    <property type="entry name" value="ROK (REPRESSOR, ORF, KINASE) FAMILY"/>
    <property type="match status" value="1"/>
</dbReference>
<evidence type="ECO:0000313" key="3">
    <source>
        <dbReference type="Proteomes" id="UP000746595"/>
    </source>
</evidence>
<dbReference type="Pfam" id="PF00480">
    <property type="entry name" value="ROK"/>
    <property type="match status" value="1"/>
</dbReference>
<dbReference type="PANTHER" id="PTHR18964:SF149">
    <property type="entry name" value="BIFUNCTIONAL UDP-N-ACETYLGLUCOSAMINE 2-EPIMERASE_N-ACETYLMANNOSAMINE KINASE"/>
    <property type="match status" value="1"/>
</dbReference>
<dbReference type="Gene3D" id="1.10.10.10">
    <property type="entry name" value="Winged helix-like DNA-binding domain superfamily/Winged helix DNA-binding domain"/>
    <property type="match status" value="1"/>
</dbReference>
<dbReference type="SUPFAM" id="SSF46785">
    <property type="entry name" value="Winged helix' DNA-binding domain"/>
    <property type="match status" value="1"/>
</dbReference>
<comment type="caution">
    <text evidence="2">The sequence shown here is derived from an EMBL/GenBank/DDBJ whole genome shotgun (WGS) entry which is preliminary data.</text>
</comment>
<sequence>MASSDPITTRSQPKLHGRVAGAGLALSEPELEVARAILIHGPCSRGALSQRLKLSAASLTRLSKPLLDAGIVGESDLVLDGSVGRPVRLLDISQETSFFVGIKITGTMAQGVLTDLRAHTLASAEHELGTHEVAEVMDALVRLINDLHQQSGREIAGVGICIGGQISEGTLIARAPFLGWRDVPLGELLHQRTGLPVLVENDVTALVAAEQWFGVGREVADFAVVTIGAGVGYGLAIHRQVVRGRDTGLGLGGHFPLDPNGPVCREGHRGCSTAMLTIPSICAQISTALLREIDYAQALELAEQGNKVASSVLQAAAVALGRFLAAAANLTMVNVVVLGGEGVELFTRFEAMVRAALAADRDPEAQDVRIAVLGVEFDLWARGAAAVAIQKYAFI</sequence>
<dbReference type="InterPro" id="IPR036388">
    <property type="entry name" value="WH-like_DNA-bd_sf"/>
</dbReference>
<dbReference type="InterPro" id="IPR049874">
    <property type="entry name" value="ROK_cs"/>
</dbReference>
<gene>
    <name evidence="2" type="ORF">HED64_08395</name>
</gene>
<dbReference type="PROSITE" id="PS01125">
    <property type="entry name" value="ROK"/>
    <property type="match status" value="1"/>
</dbReference>
<dbReference type="InterPro" id="IPR000600">
    <property type="entry name" value="ROK"/>
</dbReference>
<proteinExistence type="inferred from homology"/>